<feature type="compositionally biased region" description="Basic and acidic residues" evidence="1">
    <location>
        <begin position="539"/>
        <end position="550"/>
    </location>
</feature>
<keyword evidence="2" id="KW-0472">Membrane</keyword>
<dbReference type="EMBL" id="HBFR01019729">
    <property type="protein sequence ID" value="CAD8887027.1"/>
    <property type="molecule type" value="Transcribed_RNA"/>
</dbReference>
<evidence type="ECO:0000256" key="2">
    <source>
        <dbReference type="SAM" id="Phobius"/>
    </source>
</evidence>
<name>A0A7S1FSN5_9STRA</name>
<protein>
    <submittedName>
        <fullName evidence="3">Uncharacterized protein</fullName>
    </submittedName>
</protein>
<reference evidence="3" key="1">
    <citation type="submission" date="2021-01" db="EMBL/GenBank/DDBJ databases">
        <authorList>
            <person name="Corre E."/>
            <person name="Pelletier E."/>
            <person name="Niang G."/>
            <person name="Scheremetjew M."/>
            <person name="Finn R."/>
            <person name="Kale V."/>
            <person name="Holt S."/>
            <person name="Cochrane G."/>
            <person name="Meng A."/>
            <person name="Brown T."/>
            <person name="Cohen L."/>
        </authorList>
    </citation>
    <scope>NUCLEOTIDE SEQUENCE</scope>
    <source>
        <strain evidence="3">308</strain>
    </source>
</reference>
<gene>
    <name evidence="3" type="ORF">CHYS00102_LOCUS14225</name>
</gene>
<keyword evidence="2" id="KW-1133">Transmembrane helix</keyword>
<evidence type="ECO:0000313" key="3">
    <source>
        <dbReference type="EMBL" id="CAD8887027.1"/>
    </source>
</evidence>
<feature type="region of interest" description="Disordered" evidence="1">
    <location>
        <begin position="522"/>
        <end position="550"/>
    </location>
</feature>
<keyword evidence="2" id="KW-0812">Transmembrane</keyword>
<sequence>MNPSLDPSLVLSSNQSFVPSWDPSFVSTSDLSLNSSLDPSLDISLKSSFVSSLMSSLAPLSDPSPETSSATFNVTTPVPSAITSSVTFLEPTVISSMDKFLPQILPIEGFSAASEDNITKGGIQQKVSSASYYCYFAVEIKSGLGVIVERNVINQIIQSLLPSWIYVESNITNADKVGTIYTTTNKGKVTVSVVANEATSSSQSEGLNRRITVWKTIKGYPSFKEGVTNWRALKEDMPRSFYAEVQADEDNHVLDGVLCPSSVKNSLVSNINCFVVKVSFNFVIHHQDDKLNSIMPKSLQIDYKKNGPHILINSTYPPTHTPMERLFKIPKKIVLDEIRRTIESGRLIDNNINGIYYVGERLDFPPIKDDNSISAIKAIGYGNTLKLQVGFFSIFISIILLLVATTKRRWKHFRQEEEDWSSKEIESESNDYWKEDCGQQDITKNGFSHACFSIDLDSMSDTTRISDNDRRGIRTTYFPDTLVSRLIHHIRIGENSNQTGFEACSVFRSDCKNGSDFHLANPSPLSPSNFPADDFMESSVEKQNKDTVDF</sequence>
<feature type="transmembrane region" description="Helical" evidence="2">
    <location>
        <begin position="387"/>
        <end position="405"/>
    </location>
</feature>
<accession>A0A7S1FSN5</accession>
<organism evidence="3">
    <name type="scientific">Corethron hystrix</name>
    <dbReference type="NCBI Taxonomy" id="216773"/>
    <lineage>
        <taxon>Eukaryota</taxon>
        <taxon>Sar</taxon>
        <taxon>Stramenopiles</taxon>
        <taxon>Ochrophyta</taxon>
        <taxon>Bacillariophyta</taxon>
        <taxon>Coscinodiscophyceae</taxon>
        <taxon>Corethrophycidae</taxon>
        <taxon>Corethrales</taxon>
        <taxon>Corethraceae</taxon>
        <taxon>Corethron</taxon>
    </lineage>
</organism>
<proteinExistence type="predicted"/>
<dbReference type="AlphaFoldDB" id="A0A7S1FSN5"/>
<evidence type="ECO:0000256" key="1">
    <source>
        <dbReference type="SAM" id="MobiDB-lite"/>
    </source>
</evidence>